<dbReference type="AlphaFoldDB" id="A0AAD8XVE3"/>
<reference evidence="1" key="1">
    <citation type="submission" date="2023-06" db="EMBL/GenBank/DDBJ databases">
        <title>Survivors Of The Sea: Transcriptome response of Skeletonema marinoi to long-term dormancy.</title>
        <authorList>
            <person name="Pinder M.I.M."/>
            <person name="Kourtchenko O."/>
            <person name="Robertson E.K."/>
            <person name="Larsson T."/>
            <person name="Maumus F."/>
            <person name="Osuna-Cruz C.M."/>
            <person name="Vancaester E."/>
            <person name="Stenow R."/>
            <person name="Vandepoele K."/>
            <person name="Ploug H."/>
            <person name="Bruchert V."/>
            <person name="Godhe A."/>
            <person name="Topel M."/>
        </authorList>
    </citation>
    <scope>NUCLEOTIDE SEQUENCE</scope>
    <source>
        <strain evidence="1">R05AC</strain>
    </source>
</reference>
<evidence type="ECO:0000313" key="1">
    <source>
        <dbReference type="EMBL" id="KAK1734212.1"/>
    </source>
</evidence>
<name>A0AAD8XVE3_9STRA</name>
<feature type="non-terminal residue" evidence="1">
    <location>
        <position position="1"/>
    </location>
</feature>
<protein>
    <submittedName>
        <fullName evidence="1">Uncharacterized protein</fullName>
    </submittedName>
</protein>
<dbReference type="EMBL" id="JATAAI010000041">
    <property type="protein sequence ID" value="KAK1734212.1"/>
    <property type="molecule type" value="Genomic_DNA"/>
</dbReference>
<accession>A0AAD8XVE3</accession>
<gene>
    <name evidence="1" type="ORF">QTG54_015215</name>
</gene>
<organism evidence="1 2">
    <name type="scientific">Skeletonema marinoi</name>
    <dbReference type="NCBI Taxonomy" id="267567"/>
    <lineage>
        <taxon>Eukaryota</taxon>
        <taxon>Sar</taxon>
        <taxon>Stramenopiles</taxon>
        <taxon>Ochrophyta</taxon>
        <taxon>Bacillariophyta</taxon>
        <taxon>Coscinodiscophyceae</taxon>
        <taxon>Thalassiosirophycidae</taxon>
        <taxon>Thalassiosirales</taxon>
        <taxon>Skeletonemataceae</taxon>
        <taxon>Skeletonema</taxon>
        <taxon>Skeletonema marinoi-dohrnii complex</taxon>
    </lineage>
</organism>
<evidence type="ECO:0000313" key="2">
    <source>
        <dbReference type="Proteomes" id="UP001224775"/>
    </source>
</evidence>
<proteinExistence type="predicted"/>
<comment type="caution">
    <text evidence="1">The sequence shown here is derived from an EMBL/GenBank/DDBJ whole genome shotgun (WGS) entry which is preliminary data.</text>
</comment>
<dbReference type="Proteomes" id="UP001224775">
    <property type="component" value="Unassembled WGS sequence"/>
</dbReference>
<keyword evidence="2" id="KW-1185">Reference proteome</keyword>
<sequence>HPSDVLNEMEKAILKIHSSSIAHRDLTMSSLSHASFNDVTDHPTVSLGSSESPCEFSVDVDTDESFMSPPSLLPAASNGSQGQGVTFMRFHLPLQASTSESMPYTNQTSVEGSSHQAQSHVMLQADFNDVCFGPLKHSNDDFEPLPFWVDNDSCVSDDFANFIGGAIQNVDFEG</sequence>